<evidence type="ECO:0000313" key="1">
    <source>
        <dbReference type="EMBL" id="PFX13268.1"/>
    </source>
</evidence>
<proteinExistence type="predicted"/>
<dbReference type="Proteomes" id="UP000225706">
    <property type="component" value="Unassembled WGS sequence"/>
</dbReference>
<dbReference type="PANTHER" id="PTHR47331">
    <property type="entry name" value="PHD-TYPE DOMAIN-CONTAINING PROTEIN"/>
    <property type="match status" value="1"/>
</dbReference>
<evidence type="ECO:0000313" key="2">
    <source>
        <dbReference type="Proteomes" id="UP000225706"/>
    </source>
</evidence>
<sequence length="255" mass="29227">MKLYQTTENGVFYVEDRHYEMPLLFKHQNIPLPNNYAQAEKHLNSLRKRLVPDARYYTDHCSFMSEIISKGYARKVGEEFKGQYVSFVMGKARVTPKKTVSILGLELAAATLSLKIGDILKDELEYGNIEDHHWTNRPSLADEEEAEVEIIRQLQRDAFPTEIKPLENIQANAKCGSRALDKEKKSVLKKTGFLHKLEFIRVRGRIRKADLLEALKTPIIPSKWRHVTSLVISHAHGRTHHSGRGITLKEIRSSG</sequence>
<organism evidence="1 2">
    <name type="scientific">Stylophora pistillata</name>
    <name type="common">Smooth cauliflower coral</name>
    <dbReference type="NCBI Taxonomy" id="50429"/>
    <lineage>
        <taxon>Eukaryota</taxon>
        <taxon>Metazoa</taxon>
        <taxon>Cnidaria</taxon>
        <taxon>Anthozoa</taxon>
        <taxon>Hexacorallia</taxon>
        <taxon>Scleractinia</taxon>
        <taxon>Astrocoeniina</taxon>
        <taxon>Pocilloporidae</taxon>
        <taxon>Stylophora</taxon>
    </lineage>
</organism>
<dbReference type="PANTHER" id="PTHR47331:SF1">
    <property type="entry name" value="GAG-LIKE PROTEIN"/>
    <property type="match status" value="1"/>
</dbReference>
<accession>A0A2B4RA55</accession>
<gene>
    <name evidence="1" type="ORF">AWC38_SpisGene22662</name>
</gene>
<dbReference type="EMBL" id="LSMT01001021">
    <property type="protein sequence ID" value="PFX13268.1"/>
    <property type="molecule type" value="Genomic_DNA"/>
</dbReference>
<dbReference type="OrthoDB" id="5981272at2759"/>
<keyword evidence="2" id="KW-1185">Reference proteome</keyword>
<dbReference type="AlphaFoldDB" id="A0A2B4RA55"/>
<reference evidence="2" key="1">
    <citation type="journal article" date="2017" name="bioRxiv">
        <title>Comparative analysis of the genomes of Stylophora pistillata and Acropora digitifera provides evidence for extensive differences between species of corals.</title>
        <authorList>
            <person name="Voolstra C.R."/>
            <person name="Li Y."/>
            <person name="Liew Y.J."/>
            <person name="Baumgarten S."/>
            <person name="Zoccola D."/>
            <person name="Flot J.-F."/>
            <person name="Tambutte S."/>
            <person name="Allemand D."/>
            <person name="Aranda M."/>
        </authorList>
    </citation>
    <scope>NUCLEOTIDE SEQUENCE [LARGE SCALE GENOMIC DNA]</scope>
</reference>
<comment type="caution">
    <text evidence="1">The sequence shown here is derived from an EMBL/GenBank/DDBJ whole genome shotgun (WGS) entry which is preliminary data.</text>
</comment>
<protein>
    <submittedName>
        <fullName evidence="1">Uncharacterized protein</fullName>
    </submittedName>
</protein>
<name>A0A2B4RA55_STYPI</name>